<protein>
    <submittedName>
        <fullName evidence="1">Uncharacterized protein</fullName>
    </submittedName>
</protein>
<organism evidence="1 2">
    <name type="scientific">Orbilia oligospora</name>
    <name type="common">Nematode-trapping fungus</name>
    <name type="synonym">Arthrobotrys oligospora</name>
    <dbReference type="NCBI Taxonomy" id="2813651"/>
    <lineage>
        <taxon>Eukaryota</taxon>
        <taxon>Fungi</taxon>
        <taxon>Dikarya</taxon>
        <taxon>Ascomycota</taxon>
        <taxon>Pezizomycotina</taxon>
        <taxon>Orbiliomycetes</taxon>
        <taxon>Orbiliales</taxon>
        <taxon>Orbiliaceae</taxon>
        <taxon>Orbilia</taxon>
    </lineage>
</organism>
<evidence type="ECO:0000313" key="1">
    <source>
        <dbReference type="EMBL" id="TGJ65100.1"/>
    </source>
</evidence>
<dbReference type="EMBL" id="SOZJ01000006">
    <property type="protein sequence ID" value="TGJ65100.1"/>
    <property type="molecule type" value="Genomic_DNA"/>
</dbReference>
<sequence length="105" mass="11686">MTKLPAAQIWLPTVPSMGVIRKKEKMLATIVSASHSFLKLPPGNWRVGIEGKGTRIHALDYGSHSFTCMRKFSSRQVDMQACRGERKGPNDTDNYRCNAITGTAY</sequence>
<reference evidence="1 2" key="1">
    <citation type="submission" date="2019-03" db="EMBL/GenBank/DDBJ databases">
        <title>Nematode-trapping fungi genome.</title>
        <authorList>
            <person name="Vidal-Diez De Ulzurrun G."/>
        </authorList>
    </citation>
    <scope>NUCLEOTIDE SEQUENCE [LARGE SCALE GENOMIC DNA]</scope>
    <source>
        <strain evidence="1 2">TWF154</strain>
    </source>
</reference>
<comment type="caution">
    <text evidence="1">The sequence shown here is derived from an EMBL/GenBank/DDBJ whole genome shotgun (WGS) entry which is preliminary data.</text>
</comment>
<gene>
    <name evidence="1" type="ORF">EYR41_012117</name>
</gene>
<proteinExistence type="predicted"/>
<accession>A0A7C8PA11</accession>
<evidence type="ECO:0000313" key="2">
    <source>
        <dbReference type="Proteomes" id="UP000297595"/>
    </source>
</evidence>
<name>A0A7C8PA11_ORBOL</name>
<dbReference type="Proteomes" id="UP000297595">
    <property type="component" value="Unassembled WGS sequence"/>
</dbReference>
<dbReference type="AlphaFoldDB" id="A0A7C8PA11"/>